<reference evidence="3 4" key="1">
    <citation type="submission" date="2016-10" db="EMBL/GenBank/DDBJ databases">
        <authorList>
            <person name="de Groot N.N."/>
        </authorList>
    </citation>
    <scope>NUCLEOTIDE SEQUENCE [LARGE SCALE GENOMIC DNA]</scope>
    <source>
        <strain evidence="3 4">Nm110</strain>
    </source>
</reference>
<evidence type="ECO:0000313" key="4">
    <source>
        <dbReference type="Proteomes" id="UP000183454"/>
    </source>
</evidence>
<feature type="coiled-coil region" evidence="1">
    <location>
        <begin position="1"/>
        <end position="35"/>
    </location>
</feature>
<dbReference type="SUPFAM" id="SSF55073">
    <property type="entry name" value="Nucleotide cyclase"/>
    <property type="match status" value="1"/>
</dbReference>
<dbReference type="PANTHER" id="PTHR46663:SF3">
    <property type="entry name" value="SLL0267 PROTEIN"/>
    <property type="match status" value="1"/>
</dbReference>
<dbReference type="FunFam" id="3.30.70.270:FF:000001">
    <property type="entry name" value="Diguanylate cyclase domain protein"/>
    <property type="match status" value="1"/>
</dbReference>
<dbReference type="Proteomes" id="UP000183454">
    <property type="component" value="Unassembled WGS sequence"/>
</dbReference>
<keyword evidence="1" id="KW-0175">Coiled coil</keyword>
<dbReference type="SMART" id="SM00267">
    <property type="entry name" value="GGDEF"/>
    <property type="match status" value="1"/>
</dbReference>
<dbReference type="Gene3D" id="3.30.70.270">
    <property type="match status" value="1"/>
</dbReference>
<dbReference type="GO" id="GO:0003824">
    <property type="term" value="F:catalytic activity"/>
    <property type="evidence" value="ECO:0007669"/>
    <property type="project" value="UniProtKB-ARBA"/>
</dbReference>
<gene>
    <name evidence="3" type="ORF">SAMN05421882_10707</name>
</gene>
<dbReference type="InterPro" id="IPR043128">
    <property type="entry name" value="Rev_trsase/Diguanyl_cyclase"/>
</dbReference>
<organism evidence="3 4">
    <name type="scientific">Nitrosomonas communis</name>
    <dbReference type="NCBI Taxonomy" id="44574"/>
    <lineage>
        <taxon>Bacteria</taxon>
        <taxon>Pseudomonadati</taxon>
        <taxon>Pseudomonadota</taxon>
        <taxon>Betaproteobacteria</taxon>
        <taxon>Nitrosomonadales</taxon>
        <taxon>Nitrosomonadaceae</taxon>
        <taxon>Nitrosomonas</taxon>
    </lineage>
</organism>
<dbReference type="PROSITE" id="PS50887">
    <property type="entry name" value="GGDEF"/>
    <property type="match status" value="1"/>
</dbReference>
<dbReference type="InterPro" id="IPR052163">
    <property type="entry name" value="DGC-Regulatory_Protein"/>
</dbReference>
<sequence length="340" mass="38901">MKDVEKTKVQLVHEITELRKRCATLEEAAVEQSQLEMKIKGERDYAESVIETMREPLMILSSDLKIHSTNRSFYDTFKVSPEHTIGNFIYDIGNGQWDIPDLRLLLEDIIPHTTVISGYEVEHLFLNIGRKIFLLNAREIFRGNIGSHTILLTIEDITERKQIEAQINQLAFYDSLTQLPNRRLLNDRLSQAMSASQRSGRYFALMFLDMDNFKPLNDTYGHVVGDLLLIEVANRLKNCVRGMDTVSRFGGDEFVVILNDLNRDKAESVSQAELVAEKIRTSLSASYSLFVKHEGRSDTTIKYNCTASVGVVLFFNHDVNQDEILKLADTAMYQVKESKR</sequence>
<evidence type="ECO:0000313" key="3">
    <source>
        <dbReference type="EMBL" id="SDX14554.1"/>
    </source>
</evidence>
<dbReference type="EMBL" id="FNNH01000070">
    <property type="protein sequence ID" value="SDX14554.1"/>
    <property type="molecule type" value="Genomic_DNA"/>
</dbReference>
<protein>
    <submittedName>
        <fullName evidence="3">Diguanylate cyclase (GGDEF) domain-containing protein</fullName>
    </submittedName>
</protein>
<dbReference type="CDD" id="cd01949">
    <property type="entry name" value="GGDEF"/>
    <property type="match status" value="1"/>
</dbReference>
<evidence type="ECO:0000256" key="1">
    <source>
        <dbReference type="SAM" id="Coils"/>
    </source>
</evidence>
<dbReference type="InterPro" id="IPR000160">
    <property type="entry name" value="GGDEF_dom"/>
</dbReference>
<dbReference type="InterPro" id="IPR035965">
    <property type="entry name" value="PAS-like_dom_sf"/>
</dbReference>
<dbReference type="RefSeq" id="WP_074668167.1">
    <property type="nucleotide sequence ID" value="NZ_FNNH01000070.1"/>
</dbReference>
<dbReference type="PANTHER" id="PTHR46663">
    <property type="entry name" value="DIGUANYLATE CYCLASE DGCT-RELATED"/>
    <property type="match status" value="1"/>
</dbReference>
<proteinExistence type="predicted"/>
<dbReference type="NCBIfam" id="TIGR00254">
    <property type="entry name" value="GGDEF"/>
    <property type="match status" value="1"/>
</dbReference>
<dbReference type="AlphaFoldDB" id="A0A1H2ZCK8"/>
<dbReference type="InterPro" id="IPR029787">
    <property type="entry name" value="Nucleotide_cyclase"/>
</dbReference>
<dbReference type="Pfam" id="PF00990">
    <property type="entry name" value="GGDEF"/>
    <property type="match status" value="1"/>
</dbReference>
<dbReference type="SUPFAM" id="SSF55785">
    <property type="entry name" value="PYP-like sensor domain (PAS domain)"/>
    <property type="match status" value="1"/>
</dbReference>
<name>A0A1H2ZCK8_9PROT</name>
<dbReference type="Gene3D" id="3.30.450.20">
    <property type="entry name" value="PAS domain"/>
    <property type="match status" value="1"/>
</dbReference>
<evidence type="ECO:0000259" key="2">
    <source>
        <dbReference type="PROSITE" id="PS50887"/>
    </source>
</evidence>
<feature type="domain" description="GGDEF" evidence="2">
    <location>
        <begin position="201"/>
        <end position="340"/>
    </location>
</feature>
<accession>A0A1H2ZCK8</accession>